<accession>A0ABT3XS77</accession>
<gene>
    <name evidence="2" type="ORF">OF897_11190</name>
</gene>
<evidence type="ECO:0000313" key="2">
    <source>
        <dbReference type="EMBL" id="MCX8524476.1"/>
    </source>
</evidence>
<name>A0ABT3XS77_9FLAO</name>
<keyword evidence="1" id="KW-1133">Transmembrane helix</keyword>
<evidence type="ECO:0000256" key="1">
    <source>
        <dbReference type="SAM" id="Phobius"/>
    </source>
</evidence>
<comment type="caution">
    <text evidence="2">The sequence shown here is derived from an EMBL/GenBank/DDBJ whole genome shotgun (WGS) entry which is preliminary data.</text>
</comment>
<dbReference type="Proteomes" id="UP001073122">
    <property type="component" value="Unassembled WGS sequence"/>
</dbReference>
<keyword evidence="3" id="KW-1185">Reference proteome</keyword>
<dbReference type="RefSeq" id="WP_267265771.1">
    <property type="nucleotide sequence ID" value="NZ_JAOVZW010000013.1"/>
</dbReference>
<feature type="transmembrane region" description="Helical" evidence="1">
    <location>
        <begin position="50"/>
        <end position="70"/>
    </location>
</feature>
<sequence>MMKPNKLSDLSLEKLESKKKKVQSLAIGLGIVILIACSILFYFAITSKNFALIAVAIGSLMSLMPIFISISQINAEIKSRKSQYL</sequence>
<keyword evidence="1" id="KW-0812">Transmembrane</keyword>
<organism evidence="2 3">
    <name type="scientific">Chryseobacterium formosus</name>
    <dbReference type="NCBI Taxonomy" id="1537363"/>
    <lineage>
        <taxon>Bacteria</taxon>
        <taxon>Pseudomonadati</taxon>
        <taxon>Bacteroidota</taxon>
        <taxon>Flavobacteriia</taxon>
        <taxon>Flavobacteriales</taxon>
        <taxon>Weeksellaceae</taxon>
        <taxon>Chryseobacterium group</taxon>
        <taxon>Chryseobacterium</taxon>
    </lineage>
</organism>
<feature type="transmembrane region" description="Helical" evidence="1">
    <location>
        <begin position="21"/>
        <end position="44"/>
    </location>
</feature>
<evidence type="ECO:0000313" key="3">
    <source>
        <dbReference type="Proteomes" id="UP001073122"/>
    </source>
</evidence>
<dbReference type="EMBL" id="JAOVZW010000013">
    <property type="protein sequence ID" value="MCX8524476.1"/>
    <property type="molecule type" value="Genomic_DNA"/>
</dbReference>
<protein>
    <recommendedName>
        <fullName evidence="4">Redox-active disulfide protein 2</fullName>
    </recommendedName>
</protein>
<evidence type="ECO:0008006" key="4">
    <source>
        <dbReference type="Google" id="ProtNLM"/>
    </source>
</evidence>
<reference evidence="2" key="1">
    <citation type="submission" date="2022-10" db="EMBL/GenBank/DDBJ databases">
        <title>Chryseobacterium sp. nov., a novel bacterial species.</title>
        <authorList>
            <person name="Cao Y."/>
        </authorList>
    </citation>
    <scope>NUCLEOTIDE SEQUENCE</scope>
    <source>
        <strain evidence="2">CCTCC AB2015118</strain>
    </source>
</reference>
<proteinExistence type="predicted"/>
<keyword evidence="1" id="KW-0472">Membrane</keyword>